<dbReference type="STRING" id="112234.SAMN05421768_103439"/>
<gene>
    <name evidence="1" type="ORF">SAMN05421768_103439</name>
</gene>
<evidence type="ECO:0000313" key="2">
    <source>
        <dbReference type="Proteomes" id="UP000186106"/>
    </source>
</evidence>
<dbReference type="Proteomes" id="UP000186106">
    <property type="component" value="Unassembled WGS sequence"/>
</dbReference>
<accession>A0A1N7I9Q4</accession>
<organism evidence="1 2">
    <name type="scientific">Chryseobacterium joostei</name>
    <dbReference type="NCBI Taxonomy" id="112234"/>
    <lineage>
        <taxon>Bacteria</taxon>
        <taxon>Pseudomonadati</taxon>
        <taxon>Bacteroidota</taxon>
        <taxon>Flavobacteriia</taxon>
        <taxon>Flavobacteriales</taxon>
        <taxon>Weeksellaceae</taxon>
        <taxon>Chryseobacterium group</taxon>
        <taxon>Chryseobacterium</taxon>
    </lineage>
</organism>
<dbReference type="EMBL" id="FTNZ01000003">
    <property type="protein sequence ID" value="SIS33808.1"/>
    <property type="molecule type" value="Genomic_DNA"/>
</dbReference>
<evidence type="ECO:0000313" key="1">
    <source>
        <dbReference type="EMBL" id="SIS33808.1"/>
    </source>
</evidence>
<dbReference type="Gene3D" id="3.40.50.1110">
    <property type="entry name" value="SGNH hydrolase"/>
    <property type="match status" value="1"/>
</dbReference>
<dbReference type="AlphaFoldDB" id="A0A1N7I9Q4"/>
<reference evidence="1 2" key="1">
    <citation type="submission" date="2017-01" db="EMBL/GenBank/DDBJ databases">
        <authorList>
            <person name="Mah S.A."/>
            <person name="Swanson W.J."/>
            <person name="Moy G.W."/>
            <person name="Vacquier V.D."/>
        </authorList>
    </citation>
    <scope>NUCLEOTIDE SEQUENCE [LARGE SCALE GENOMIC DNA]</scope>
    <source>
        <strain evidence="1 2">DSM 16927</strain>
    </source>
</reference>
<dbReference type="SUPFAM" id="SSF52266">
    <property type="entry name" value="SGNH hydrolase"/>
    <property type="match status" value="1"/>
</dbReference>
<sequence>MPISGIMNSFIFSFSMKKFLIKIVPYFVAVLIVLAILGSYADGNTDDNYMHFAVKKPQNIILGDSRGSQAIVSGILKNKLSTDFDNFSLNIVQSPYGQVYFKALKRKLDPETKNGIFILTVNPWSVSLSKSIKKEKDFPEEHSPLNDMHFYDWSPNYEYLLKHYTRSWFKIYTERAEVGRSNTFLHNDGWLEVNIDMNADSVAMRTHQKTMFYNDLANVVELSPERLKAFNEIINYLRTKGSVYIVRIPTSKNLTAIENKKYPHFSKLLQDIAHQQNIRVFDFSKNYADYDYTDGNHMYKESGKKLTSQIADSIIASRKK</sequence>
<name>A0A1N7I9Q4_9FLAO</name>
<protein>
    <submittedName>
        <fullName evidence="1">Uncharacterized protein</fullName>
    </submittedName>
</protein>
<dbReference type="InterPro" id="IPR036514">
    <property type="entry name" value="SGNH_hydro_sf"/>
</dbReference>
<dbReference type="GO" id="GO:0016788">
    <property type="term" value="F:hydrolase activity, acting on ester bonds"/>
    <property type="evidence" value="ECO:0007669"/>
    <property type="project" value="UniProtKB-ARBA"/>
</dbReference>
<proteinExistence type="predicted"/>